<comment type="similarity">
    <text evidence="1">Belongs to the RelE toxin family.</text>
</comment>
<organism evidence="3 4">
    <name type="scientific">Massilia aquatica</name>
    <dbReference type="NCBI Taxonomy" id="2609000"/>
    <lineage>
        <taxon>Bacteria</taxon>
        <taxon>Pseudomonadati</taxon>
        <taxon>Pseudomonadota</taxon>
        <taxon>Betaproteobacteria</taxon>
        <taxon>Burkholderiales</taxon>
        <taxon>Oxalobacteraceae</taxon>
        <taxon>Telluria group</taxon>
        <taxon>Massilia</taxon>
    </lineage>
</organism>
<evidence type="ECO:0000313" key="4">
    <source>
        <dbReference type="Proteomes" id="UP000819052"/>
    </source>
</evidence>
<evidence type="ECO:0000256" key="2">
    <source>
        <dbReference type="ARBA" id="ARBA00022649"/>
    </source>
</evidence>
<gene>
    <name evidence="3" type="ORF">F1609_28305</name>
</gene>
<dbReference type="PANTHER" id="PTHR33755">
    <property type="entry name" value="TOXIN PARE1-RELATED"/>
    <property type="match status" value="1"/>
</dbReference>
<dbReference type="EMBL" id="VVIW01000026">
    <property type="protein sequence ID" value="NHZ44038.1"/>
    <property type="molecule type" value="Genomic_DNA"/>
</dbReference>
<dbReference type="PANTHER" id="PTHR33755:SF7">
    <property type="entry name" value="TOXIN MODULE OF TOXIN-ANTITOXIN SYSTEM RELE_STBE FAMILY"/>
    <property type="match status" value="1"/>
</dbReference>
<dbReference type="InterPro" id="IPR051803">
    <property type="entry name" value="TA_system_RelE-like_toxin"/>
</dbReference>
<keyword evidence="4" id="KW-1185">Reference proteome</keyword>
<dbReference type="InterPro" id="IPR035093">
    <property type="entry name" value="RelE/ParE_toxin_dom_sf"/>
</dbReference>
<reference evidence="3 4" key="1">
    <citation type="submission" date="2019-09" db="EMBL/GenBank/DDBJ databases">
        <title>Taxonomy of Antarctic Massilia spp.: description of Massilia rubra sp. nov., Massilia aquatica sp. nov., Massilia mucilaginosa sp. nov., Massilia frigida sp. nov. isolated from streams, lakes and regoliths.</title>
        <authorList>
            <person name="Holochova P."/>
            <person name="Sedlacek I."/>
            <person name="Kralova S."/>
            <person name="Maslanova I."/>
            <person name="Busse H.-J."/>
            <person name="Stankova E."/>
            <person name="Vrbovska V."/>
            <person name="Kovarovic V."/>
            <person name="Bartak M."/>
            <person name="Svec P."/>
            <person name="Pantucek R."/>
        </authorList>
    </citation>
    <scope>NUCLEOTIDE SEQUENCE [LARGE SCALE GENOMIC DNA]</scope>
    <source>
        <strain evidence="3 4">CCM 8693</strain>
    </source>
</reference>
<evidence type="ECO:0000313" key="3">
    <source>
        <dbReference type="EMBL" id="NHZ44038.1"/>
    </source>
</evidence>
<dbReference type="Proteomes" id="UP000819052">
    <property type="component" value="Unassembled WGS sequence"/>
</dbReference>
<dbReference type="InterPro" id="IPR007712">
    <property type="entry name" value="RelE/ParE_toxin"/>
</dbReference>
<comment type="caution">
    <text evidence="3">The sequence shown here is derived from an EMBL/GenBank/DDBJ whole genome shotgun (WGS) entry which is preliminary data.</text>
</comment>
<dbReference type="Pfam" id="PF05016">
    <property type="entry name" value="ParE_toxin"/>
    <property type="match status" value="1"/>
</dbReference>
<accession>A0ABX0MA46</accession>
<name>A0ABX0MA46_9BURK</name>
<evidence type="ECO:0000256" key="1">
    <source>
        <dbReference type="ARBA" id="ARBA00006226"/>
    </source>
</evidence>
<dbReference type="Gene3D" id="3.30.2310.20">
    <property type="entry name" value="RelE-like"/>
    <property type="match status" value="1"/>
</dbReference>
<keyword evidence="2" id="KW-1277">Toxin-antitoxin system</keyword>
<proteinExistence type="inferred from homology"/>
<sequence>MPQLRFSTRALLDLKRLREFLQPKSPAAAKRATQAIVKSLRVLSQRPRLGRPIPNLPFGNYEFVISYGNAGYIARYRFTDGVVTILSVRHQKEASP</sequence>
<protein>
    <submittedName>
        <fullName evidence="3">Type II toxin-antitoxin system RelE/ParE family toxin</fullName>
    </submittedName>
</protein>